<evidence type="ECO:0000256" key="1">
    <source>
        <dbReference type="ARBA" id="ARBA00004689"/>
    </source>
</evidence>
<comment type="subunit">
    <text evidence="11">Homodimer.</text>
</comment>
<dbReference type="NCBIfam" id="NF002086">
    <property type="entry name" value="PRK00915.1-3"/>
    <property type="match status" value="1"/>
</dbReference>
<dbReference type="Gene3D" id="3.30.160.270">
    <property type="match status" value="1"/>
</dbReference>
<keyword evidence="6 11" id="KW-0028">Amino-acid biosynthesis</keyword>
<dbReference type="InterPro" id="IPR013709">
    <property type="entry name" value="2-isopropylmalate_synth_dimer"/>
</dbReference>
<dbReference type="InterPro" id="IPR036230">
    <property type="entry name" value="LeuA_allosteric_dom_sf"/>
</dbReference>
<feature type="domain" description="Pyruvate carboxyltransferase" evidence="12">
    <location>
        <begin position="9"/>
        <end position="271"/>
    </location>
</feature>
<dbReference type="Pfam" id="PF08502">
    <property type="entry name" value="LeuA_dimer"/>
    <property type="match status" value="1"/>
</dbReference>
<evidence type="ECO:0000256" key="3">
    <source>
        <dbReference type="ARBA" id="ARBA00012973"/>
    </source>
</evidence>
<keyword evidence="14" id="KW-1185">Reference proteome</keyword>
<comment type="similarity">
    <text evidence="2 11">Belongs to the alpha-IPM synthase/homocitrate synthase family. LeuA type 1 subfamily.</text>
</comment>
<dbReference type="Pfam" id="PF22617">
    <property type="entry name" value="HCS_D2"/>
    <property type="match status" value="1"/>
</dbReference>
<dbReference type="NCBIfam" id="NF002085">
    <property type="entry name" value="PRK00915.1-2"/>
    <property type="match status" value="1"/>
</dbReference>
<keyword evidence="5 11" id="KW-0432">Leucine biosynthesis</keyword>
<dbReference type="Gene3D" id="1.10.238.260">
    <property type="match status" value="1"/>
</dbReference>
<dbReference type="HAMAP" id="MF_01025">
    <property type="entry name" value="LeuA_type1"/>
    <property type="match status" value="1"/>
</dbReference>
<dbReference type="InterPro" id="IPR005671">
    <property type="entry name" value="LeuA_bact_synth"/>
</dbReference>
<evidence type="ECO:0000256" key="8">
    <source>
        <dbReference type="ARBA" id="ARBA00022723"/>
    </source>
</evidence>
<evidence type="ECO:0000313" key="13">
    <source>
        <dbReference type="EMBL" id="MBF4695998.1"/>
    </source>
</evidence>
<evidence type="ECO:0000256" key="2">
    <source>
        <dbReference type="ARBA" id="ARBA00009396"/>
    </source>
</evidence>
<accession>A0ABR9ZZX1</accession>
<comment type="cofactor">
    <cofactor evidence="11">
        <name>Mn(2+)</name>
        <dbReference type="ChEBI" id="CHEBI:29035"/>
    </cofactor>
</comment>
<proteinExistence type="inferred from homology"/>
<feature type="binding site" evidence="11">
    <location>
        <position position="206"/>
    </location>
    <ligand>
        <name>Mn(2+)</name>
        <dbReference type="ChEBI" id="CHEBI:29035"/>
    </ligand>
</feature>
<evidence type="ECO:0000313" key="14">
    <source>
        <dbReference type="Proteomes" id="UP000614200"/>
    </source>
</evidence>
<keyword evidence="7 11" id="KW-0808">Transferase</keyword>
<dbReference type="EMBL" id="JADKNH010000027">
    <property type="protein sequence ID" value="MBF4695998.1"/>
    <property type="molecule type" value="Genomic_DNA"/>
</dbReference>
<dbReference type="InterPro" id="IPR000891">
    <property type="entry name" value="PYR_CT"/>
</dbReference>
<protein>
    <recommendedName>
        <fullName evidence="4 11">2-isopropylmalate synthase</fullName>
        <ecNumber evidence="3 11">2.3.3.13</ecNumber>
    </recommendedName>
    <alternativeName>
        <fullName evidence="11">Alpha-IPM synthase</fullName>
    </alternativeName>
    <alternativeName>
        <fullName evidence="11">Alpha-isopropylmalate synthase</fullName>
    </alternativeName>
</protein>
<reference evidence="13 14" key="1">
    <citation type="submission" date="2020-11" db="EMBL/GenBank/DDBJ databases">
        <title>Fusibacter basophilias sp. nov.</title>
        <authorList>
            <person name="Qiu D."/>
        </authorList>
    </citation>
    <scope>NUCLEOTIDE SEQUENCE [LARGE SCALE GENOMIC DNA]</scope>
    <source>
        <strain evidence="13 14">Q10-2</strain>
    </source>
</reference>
<gene>
    <name evidence="11" type="primary">leuA</name>
    <name evidence="13" type="ORF">ISU02_23105</name>
</gene>
<dbReference type="SMART" id="SM00917">
    <property type="entry name" value="LeuA_dimer"/>
    <property type="match status" value="1"/>
</dbReference>
<evidence type="ECO:0000256" key="6">
    <source>
        <dbReference type="ARBA" id="ARBA00022605"/>
    </source>
</evidence>
<dbReference type="GO" id="GO:0003852">
    <property type="term" value="F:2-isopropylmalate synthase activity"/>
    <property type="evidence" value="ECO:0007669"/>
    <property type="project" value="UniProtKB-EC"/>
</dbReference>
<dbReference type="PROSITE" id="PS00815">
    <property type="entry name" value="AIPM_HOMOCIT_SYNTH_1"/>
    <property type="match status" value="1"/>
</dbReference>
<dbReference type="SUPFAM" id="SSF110921">
    <property type="entry name" value="2-isopropylmalate synthase LeuA, allosteric (dimerisation) domain"/>
    <property type="match status" value="1"/>
</dbReference>
<keyword evidence="9 11" id="KW-0464">Manganese</keyword>
<dbReference type="InterPro" id="IPR054691">
    <property type="entry name" value="LeuA/HCS_post-cat"/>
</dbReference>
<keyword evidence="10 11" id="KW-0100">Branched-chain amino acid biosynthesis</keyword>
<keyword evidence="11" id="KW-0963">Cytoplasm</keyword>
<dbReference type="EC" id="2.3.3.13" evidence="3 11"/>
<dbReference type="PROSITE" id="PS50991">
    <property type="entry name" value="PYR_CT"/>
    <property type="match status" value="1"/>
</dbReference>
<dbReference type="Gene3D" id="3.20.20.70">
    <property type="entry name" value="Aldolase class I"/>
    <property type="match status" value="1"/>
</dbReference>
<dbReference type="CDD" id="cd07940">
    <property type="entry name" value="DRE_TIM_IPMS"/>
    <property type="match status" value="1"/>
</dbReference>
<comment type="pathway">
    <text evidence="1 11">Amino-acid biosynthesis; L-leucine biosynthesis; L-leucine from 3-methyl-2-oxobutanoate: step 1/4.</text>
</comment>
<dbReference type="PANTHER" id="PTHR10277">
    <property type="entry name" value="HOMOCITRATE SYNTHASE-RELATED"/>
    <property type="match status" value="1"/>
</dbReference>
<dbReference type="RefSeq" id="WP_194704249.1">
    <property type="nucleotide sequence ID" value="NZ_JADKNH010000027.1"/>
</dbReference>
<feature type="binding site" evidence="11">
    <location>
        <position position="242"/>
    </location>
    <ligand>
        <name>Mn(2+)</name>
        <dbReference type="ChEBI" id="CHEBI:29035"/>
    </ligand>
</feature>
<keyword evidence="13" id="KW-0012">Acyltransferase</keyword>
<name>A0ABR9ZZX1_9FIRM</name>
<comment type="function">
    <text evidence="11">Catalyzes the condensation of the acetyl group of acetyl-CoA with 3-methyl-2-oxobutanoate (2-ketoisovalerate) to form 3-carboxy-3-hydroxy-4-methylpentanoate (2-isopropylmalate).</text>
</comment>
<dbReference type="InterPro" id="IPR002034">
    <property type="entry name" value="AIPM/Hcit_synth_CS"/>
</dbReference>
<evidence type="ECO:0000256" key="9">
    <source>
        <dbReference type="ARBA" id="ARBA00023211"/>
    </source>
</evidence>
<evidence type="ECO:0000256" key="10">
    <source>
        <dbReference type="ARBA" id="ARBA00023304"/>
    </source>
</evidence>
<evidence type="ECO:0000256" key="5">
    <source>
        <dbReference type="ARBA" id="ARBA00022430"/>
    </source>
</evidence>
<feature type="binding site" evidence="11">
    <location>
        <position position="208"/>
    </location>
    <ligand>
        <name>Mn(2+)</name>
        <dbReference type="ChEBI" id="CHEBI:29035"/>
    </ligand>
</feature>
<dbReference type="InterPro" id="IPR050073">
    <property type="entry name" value="2-IPM_HCS-like"/>
</dbReference>
<organism evidence="13 14">
    <name type="scientific">Fusibacter ferrireducens</name>
    <dbReference type="NCBI Taxonomy" id="2785058"/>
    <lineage>
        <taxon>Bacteria</taxon>
        <taxon>Bacillati</taxon>
        <taxon>Bacillota</taxon>
        <taxon>Clostridia</taxon>
        <taxon>Eubacteriales</taxon>
        <taxon>Eubacteriales Family XII. Incertae Sedis</taxon>
        <taxon>Fusibacter</taxon>
    </lineage>
</organism>
<evidence type="ECO:0000256" key="4">
    <source>
        <dbReference type="ARBA" id="ARBA00018198"/>
    </source>
</evidence>
<evidence type="ECO:0000256" key="11">
    <source>
        <dbReference type="HAMAP-Rule" id="MF_01025"/>
    </source>
</evidence>
<evidence type="ECO:0000256" key="7">
    <source>
        <dbReference type="ARBA" id="ARBA00022679"/>
    </source>
</evidence>
<dbReference type="NCBIfam" id="TIGR00973">
    <property type="entry name" value="leuA_bact"/>
    <property type="match status" value="1"/>
</dbReference>
<comment type="caution">
    <text evidence="13">The sequence shown here is derived from an EMBL/GenBank/DDBJ whole genome shotgun (WGS) entry which is preliminary data.</text>
</comment>
<dbReference type="PANTHER" id="PTHR10277:SF9">
    <property type="entry name" value="2-ISOPROPYLMALATE SYNTHASE 1, CHLOROPLASTIC-RELATED"/>
    <property type="match status" value="1"/>
</dbReference>
<sequence>MEEMEMKRITIFDTTLRDGEQAPGFTMNLSEKVKIAKQLEKLGVDVIEAGFAIASPGDFNAIREISRNVGNVSVASLARTTKLDIDRAWEALQFAKKPRIHLFIATSDVHLKYKLKMTKDEALKSAVEAVRYAKRFFDDIEFSAEDAVRSDLGFLTEIFTAVIAEGAKTINIPDTVGYTTPDEYYAFIKTLKNQITNIENVNISVHCHNDLGFAVANSLAAINAGATQIECTINGIGERAGNAALEEIVMAIDTRKDYFNCYTNVDTKQIIKTSKLLQNITGVKVQPNKAIVGDNAFAHEAGIHQHGMLQERTTYEIMTPESVGLETSKIVLGKHSGRHAFIDRVKALGYVLDSTELETAYGAFIDLCDKKKEVYDADIDAILNKETTHIPEVVKLETFMIHSGKHIPATATISLVIDGNELTEASVGDGPVDASFKVIEKSVNKKIKLIDYKINAVSEGKDALGEAVVILKIDNKSYRGRGISTDVIEASINAYIEAVNKSYIELN</sequence>
<dbReference type="Pfam" id="PF00682">
    <property type="entry name" value="HMGL-like"/>
    <property type="match status" value="1"/>
</dbReference>
<dbReference type="Proteomes" id="UP000614200">
    <property type="component" value="Unassembled WGS sequence"/>
</dbReference>
<feature type="region of interest" description="Regulatory domain" evidence="11">
    <location>
        <begin position="395"/>
        <end position="507"/>
    </location>
</feature>
<comment type="catalytic activity">
    <reaction evidence="11">
        <text>3-methyl-2-oxobutanoate + acetyl-CoA + H2O = (2S)-2-isopropylmalate + CoA + H(+)</text>
        <dbReference type="Rhea" id="RHEA:21524"/>
        <dbReference type="ChEBI" id="CHEBI:1178"/>
        <dbReference type="ChEBI" id="CHEBI:11851"/>
        <dbReference type="ChEBI" id="CHEBI:15377"/>
        <dbReference type="ChEBI" id="CHEBI:15378"/>
        <dbReference type="ChEBI" id="CHEBI:57287"/>
        <dbReference type="ChEBI" id="CHEBI:57288"/>
        <dbReference type="EC" id="2.3.3.13"/>
    </reaction>
</comment>
<keyword evidence="8 11" id="KW-0479">Metal-binding</keyword>
<feature type="binding site" evidence="11">
    <location>
        <position position="18"/>
    </location>
    <ligand>
        <name>Mn(2+)</name>
        <dbReference type="ChEBI" id="CHEBI:29035"/>
    </ligand>
</feature>
<dbReference type="SUPFAM" id="SSF51569">
    <property type="entry name" value="Aldolase"/>
    <property type="match status" value="1"/>
</dbReference>
<dbReference type="InterPro" id="IPR013785">
    <property type="entry name" value="Aldolase_TIM"/>
</dbReference>
<dbReference type="PROSITE" id="PS00816">
    <property type="entry name" value="AIPM_HOMOCIT_SYNTH_2"/>
    <property type="match status" value="1"/>
</dbReference>
<evidence type="ECO:0000259" key="12">
    <source>
        <dbReference type="PROSITE" id="PS50991"/>
    </source>
</evidence>